<feature type="domain" description="Signal transduction histidine kinase internal region" evidence="3">
    <location>
        <begin position="799"/>
        <end position="873"/>
    </location>
</feature>
<feature type="transmembrane region" description="Helical" evidence="2">
    <location>
        <begin position="753"/>
        <end position="771"/>
    </location>
</feature>
<evidence type="ECO:0000313" key="5">
    <source>
        <dbReference type="EMBL" id="KAA5536711.1"/>
    </source>
</evidence>
<evidence type="ECO:0000313" key="6">
    <source>
        <dbReference type="Proteomes" id="UP000323632"/>
    </source>
</evidence>
<dbReference type="EMBL" id="VWSH01000001">
    <property type="protein sequence ID" value="KAA5536711.1"/>
    <property type="molecule type" value="Genomic_DNA"/>
</dbReference>
<gene>
    <name evidence="5" type="ORF">F0919_03305</name>
</gene>
<proteinExistence type="predicted"/>
<dbReference type="InterPro" id="IPR011123">
    <property type="entry name" value="Y_Y_Y"/>
</dbReference>
<sequence length="1003" mass="114260">MFPRLFLFVILLAAAFAGFSQKIQFKNLNVKDGLAQSQVYDMTTDAKGQLWMATRGGGISIYDGLTFKTLNHKNGLSNDFVYCFAKDKYQNIWIGANDGLNYYDGRKITKYYPSNIGEQIWIQKIAVDKRKRLWLASKVGLVKFEDGKFENITEKLHLQKIVCNTVFIDKDSLLYFGNDFGLFRINIQAGYDKSFKVPYGITNPSISVTSLLRNSKGELIAGTFGYGLFKVENDRMYRYLDTVISTKEKVLDLYEDKQSLYIATLENGVFIYNFQNKKLETIDERKGLSNNHVRKIFKDRSGNFWFGTSGGGISNFGGQMFAHFDRQSGFPDNFVYAVFQRNDGETWLGVGNNKGLVRMTSDSIAVFNASNGFINTKVKSIKPYNSALLIGTEGEGLYIFQDSVFRFVAELGRQFIKDIEVTAAGDIWLATAGNGIYRLKPQNNNLTDFDIRQFVDHIINPRVQYLNTQLPGKVFYCTENQGVGLIENERESAFRLNTSTGILSNLTRSIVISNDGIAWIATSDKGISAYDLRKNKLVEFDNSQLPSLNIYILQVDKSGNLILGTEKGLEHVFLDKQHNIIRLKHYGKGEGFLGIETCLNAVCANADGSYWIGTIDGLTLYNPSKGSTNNAAPLLSLSDIKLFYNPIENTSFKNLLKSFSAKDTLTLPYNQNHLTFDFMGVNIGNGDGVMYKWKLENFDADWSPVSAQHSVTYSNLPPGEYDLLINASNEDGIWNAKPFQYHIIIKKPFWQEWWFIIIVSLLGVFIAYRIVHWRIKSIKEDAAEKQHELQMENQLQSLEHKALRLQMNPHFIFNALNSIQSQIGNNNDQEARYYMAKFGKLMRQILKHSEQAWIDINEELEMIENYILIEQFCNNKQFDFELNVEPVLLQEEYKIPSMIIQPFIENAIKHGFKNLQDRRARLKLDIKSEGNEIICIIEDNGKGRDTEAKQQDTSGHQSMAIGITRKRLQILHHNDNGEFITIVDLKSEGKPAGTLVKLILPFQ</sequence>
<reference evidence="5 6" key="1">
    <citation type="submission" date="2019-09" db="EMBL/GenBank/DDBJ databases">
        <title>Genome sequence and assembly of Taibaiella sp.</title>
        <authorList>
            <person name="Chhetri G."/>
        </authorList>
    </citation>
    <scope>NUCLEOTIDE SEQUENCE [LARGE SCALE GENOMIC DNA]</scope>
    <source>
        <strain evidence="5 6">KVB11</strain>
    </source>
</reference>
<dbReference type="Gene3D" id="2.60.40.10">
    <property type="entry name" value="Immunoglobulins"/>
    <property type="match status" value="1"/>
</dbReference>
<protein>
    <recommendedName>
        <fullName evidence="7">Signal transduction histidine kinase internal region domain-containing protein</fullName>
    </recommendedName>
</protein>
<dbReference type="InterPro" id="IPR050640">
    <property type="entry name" value="Bact_2-comp_sensor_kinase"/>
</dbReference>
<keyword evidence="6" id="KW-1185">Reference proteome</keyword>
<dbReference type="GO" id="GO:0000155">
    <property type="term" value="F:phosphorelay sensor kinase activity"/>
    <property type="evidence" value="ECO:0007669"/>
    <property type="project" value="InterPro"/>
</dbReference>
<evidence type="ECO:0000259" key="4">
    <source>
        <dbReference type="Pfam" id="PF07495"/>
    </source>
</evidence>
<name>A0A5M6CNC7_9BACT</name>
<dbReference type="InterPro" id="IPR010559">
    <property type="entry name" value="Sig_transdc_His_kin_internal"/>
</dbReference>
<evidence type="ECO:0000256" key="2">
    <source>
        <dbReference type="SAM" id="Phobius"/>
    </source>
</evidence>
<dbReference type="InterPro" id="IPR036890">
    <property type="entry name" value="HATPase_C_sf"/>
</dbReference>
<accession>A0A5M6CNC7</accession>
<dbReference type="PANTHER" id="PTHR34220:SF7">
    <property type="entry name" value="SENSOR HISTIDINE KINASE YPDA"/>
    <property type="match status" value="1"/>
</dbReference>
<dbReference type="Pfam" id="PF07494">
    <property type="entry name" value="Reg_prop"/>
    <property type="match status" value="2"/>
</dbReference>
<dbReference type="GO" id="GO:0016020">
    <property type="term" value="C:membrane"/>
    <property type="evidence" value="ECO:0007669"/>
    <property type="project" value="InterPro"/>
</dbReference>
<dbReference type="SUPFAM" id="SSF63829">
    <property type="entry name" value="Calcium-dependent phosphotriesterase"/>
    <property type="match status" value="1"/>
</dbReference>
<dbReference type="SUPFAM" id="SSF101898">
    <property type="entry name" value="NHL repeat"/>
    <property type="match status" value="1"/>
</dbReference>
<evidence type="ECO:0000259" key="3">
    <source>
        <dbReference type="Pfam" id="PF06580"/>
    </source>
</evidence>
<evidence type="ECO:0000256" key="1">
    <source>
        <dbReference type="SAM" id="Coils"/>
    </source>
</evidence>
<dbReference type="PANTHER" id="PTHR34220">
    <property type="entry name" value="SENSOR HISTIDINE KINASE YPDA"/>
    <property type="match status" value="1"/>
</dbReference>
<keyword evidence="1" id="KW-0175">Coiled coil</keyword>
<dbReference type="InterPro" id="IPR013783">
    <property type="entry name" value="Ig-like_fold"/>
</dbReference>
<dbReference type="InterPro" id="IPR011110">
    <property type="entry name" value="Reg_prop"/>
</dbReference>
<keyword evidence="2" id="KW-0472">Membrane</keyword>
<dbReference type="Pfam" id="PF07495">
    <property type="entry name" value="Y_Y_Y"/>
    <property type="match status" value="1"/>
</dbReference>
<dbReference type="InterPro" id="IPR015943">
    <property type="entry name" value="WD40/YVTN_repeat-like_dom_sf"/>
</dbReference>
<organism evidence="5 6">
    <name type="scientific">Taibaiella lutea</name>
    <dbReference type="NCBI Taxonomy" id="2608001"/>
    <lineage>
        <taxon>Bacteria</taxon>
        <taxon>Pseudomonadati</taxon>
        <taxon>Bacteroidota</taxon>
        <taxon>Chitinophagia</taxon>
        <taxon>Chitinophagales</taxon>
        <taxon>Chitinophagaceae</taxon>
        <taxon>Taibaiella</taxon>
    </lineage>
</organism>
<keyword evidence="2" id="KW-1133">Transmembrane helix</keyword>
<dbReference type="Proteomes" id="UP000323632">
    <property type="component" value="Unassembled WGS sequence"/>
</dbReference>
<feature type="coiled-coil region" evidence="1">
    <location>
        <begin position="775"/>
        <end position="808"/>
    </location>
</feature>
<keyword evidence="2" id="KW-0812">Transmembrane</keyword>
<dbReference type="RefSeq" id="WP_150031288.1">
    <property type="nucleotide sequence ID" value="NZ_VWSH01000001.1"/>
</dbReference>
<dbReference type="CDD" id="cd00146">
    <property type="entry name" value="PKD"/>
    <property type="match status" value="1"/>
</dbReference>
<comment type="caution">
    <text evidence="5">The sequence shown here is derived from an EMBL/GenBank/DDBJ whole genome shotgun (WGS) entry which is preliminary data.</text>
</comment>
<evidence type="ECO:0008006" key="7">
    <source>
        <dbReference type="Google" id="ProtNLM"/>
    </source>
</evidence>
<dbReference type="Gene3D" id="3.30.565.10">
    <property type="entry name" value="Histidine kinase-like ATPase, C-terminal domain"/>
    <property type="match status" value="1"/>
</dbReference>
<dbReference type="Pfam" id="PF06580">
    <property type="entry name" value="His_kinase"/>
    <property type="match status" value="1"/>
</dbReference>
<dbReference type="SUPFAM" id="SSF55874">
    <property type="entry name" value="ATPase domain of HSP90 chaperone/DNA topoisomerase II/histidine kinase"/>
    <property type="match status" value="1"/>
</dbReference>
<feature type="domain" description="Two component regulator three Y" evidence="4">
    <location>
        <begin position="684"/>
        <end position="746"/>
    </location>
</feature>
<dbReference type="AlphaFoldDB" id="A0A5M6CNC7"/>
<dbReference type="Gene3D" id="2.130.10.10">
    <property type="entry name" value="YVTN repeat-like/Quinoprotein amine dehydrogenase"/>
    <property type="match status" value="2"/>
</dbReference>